<dbReference type="Proteomes" id="UP000224915">
    <property type="component" value="Unassembled WGS sequence"/>
</dbReference>
<protein>
    <submittedName>
        <fullName evidence="2">Uncharacterized protein DUF2183</fullName>
    </submittedName>
</protein>
<reference evidence="2 3" key="1">
    <citation type="submission" date="2017-10" db="EMBL/GenBank/DDBJ databases">
        <title>Sequencing the genomes of 1000 actinobacteria strains.</title>
        <authorList>
            <person name="Klenk H.-P."/>
        </authorList>
    </citation>
    <scope>NUCLEOTIDE SEQUENCE [LARGE SCALE GENOMIC DNA]</scope>
    <source>
        <strain evidence="2 3">DSM 21801</strain>
    </source>
</reference>
<keyword evidence="3" id="KW-1185">Reference proteome</keyword>
<dbReference type="InterPro" id="IPR019236">
    <property type="entry name" value="APP1_cat"/>
</dbReference>
<accession>A0A2A9CWP4</accession>
<feature type="domain" description="Phosphatidate phosphatase APP1 catalytic" evidence="1">
    <location>
        <begin position="157"/>
        <end position="304"/>
    </location>
</feature>
<dbReference type="AlphaFoldDB" id="A0A2A9CWP4"/>
<evidence type="ECO:0000313" key="2">
    <source>
        <dbReference type="EMBL" id="PFG18848.1"/>
    </source>
</evidence>
<dbReference type="Pfam" id="PF09949">
    <property type="entry name" value="APP1_cat"/>
    <property type="match status" value="1"/>
</dbReference>
<dbReference type="OrthoDB" id="9789875at2"/>
<organism evidence="2 3">
    <name type="scientific">Serinibacter salmoneus</name>
    <dbReference type="NCBI Taxonomy" id="556530"/>
    <lineage>
        <taxon>Bacteria</taxon>
        <taxon>Bacillati</taxon>
        <taxon>Actinomycetota</taxon>
        <taxon>Actinomycetes</taxon>
        <taxon>Micrococcales</taxon>
        <taxon>Beutenbergiaceae</taxon>
        <taxon>Serinibacter</taxon>
    </lineage>
</organism>
<dbReference type="PANTHER" id="PTHR28208:SF3">
    <property type="entry name" value="PHOSPHATIDATE PHOSPHATASE APP1"/>
    <property type="match status" value="1"/>
</dbReference>
<dbReference type="InterPro" id="IPR052935">
    <property type="entry name" value="Mg2+_PAP"/>
</dbReference>
<evidence type="ECO:0000259" key="1">
    <source>
        <dbReference type="Pfam" id="PF09949"/>
    </source>
</evidence>
<dbReference type="PANTHER" id="PTHR28208">
    <property type="entry name" value="PHOSPHATIDATE PHOSPHATASE APP1"/>
    <property type="match status" value="1"/>
</dbReference>
<dbReference type="GO" id="GO:0008195">
    <property type="term" value="F:phosphatidate phosphatase activity"/>
    <property type="evidence" value="ECO:0007669"/>
    <property type="project" value="InterPro"/>
</dbReference>
<proteinExistence type="predicted"/>
<gene>
    <name evidence="2" type="ORF">ATL40_0395</name>
</gene>
<evidence type="ECO:0000313" key="3">
    <source>
        <dbReference type="Proteomes" id="UP000224915"/>
    </source>
</evidence>
<dbReference type="EMBL" id="PDJD01000001">
    <property type="protein sequence ID" value="PFG18848.1"/>
    <property type="molecule type" value="Genomic_DNA"/>
</dbReference>
<sequence>MTSQSRLGPRLAAALDARWEHLLVRVCGRRGWRPTPVVFNSYARSAGVEGGGWARVLCRVLMLPRSAEGGSHARDGLSRGWRRYFTAPVAGVEVIVRIGADGPHERVHRVRTAAGGYLDLRLEADLPLGQHDVVVEAPGGAMARGVVHVVDPDVARGLVSDIDDTAMITLLPKPLRAFWNTFVMQEVERRPVPGMAKFLRSQAADTGLMVYLSTGAWNYAPVIEAFLKRHHFPPGALLMTDWGPSAQRFFRSGTEHKRTQLRRLTHEFPEIRWRLVGDDGQHDPETYSSFARAYPDRVETVAIRTLTPVEHLVTGAPQTREEAEGRVQVPGSVRVLRGGDGNALLVEDLGL</sequence>
<dbReference type="RefSeq" id="WP_098468073.1">
    <property type="nucleotide sequence ID" value="NZ_PDJD01000001.1"/>
</dbReference>
<name>A0A2A9CWP4_9MICO</name>
<comment type="caution">
    <text evidence="2">The sequence shown here is derived from an EMBL/GenBank/DDBJ whole genome shotgun (WGS) entry which is preliminary data.</text>
</comment>